<dbReference type="EMBL" id="MVHW01000002">
    <property type="protein sequence ID" value="ORB08722.1"/>
    <property type="molecule type" value="Genomic_DNA"/>
</dbReference>
<evidence type="ECO:0000313" key="2">
    <source>
        <dbReference type="EMBL" id="BBY41672.1"/>
    </source>
</evidence>
<reference evidence="3 4" key="1">
    <citation type="submission" date="2017-02" db="EMBL/GenBank/DDBJ databases">
        <title>The new phylogeny of genus Mycobacterium.</title>
        <authorList>
            <person name="Tortoli E."/>
            <person name="Trovato A."/>
            <person name="Cirillo D.M."/>
        </authorList>
    </citation>
    <scope>NUCLEOTIDE SEQUENCE [LARGE SCALE GENOMIC DNA]</scope>
    <source>
        <strain evidence="3 4">DSM 45255</strain>
    </source>
</reference>
<dbReference type="Proteomes" id="UP000192760">
    <property type="component" value="Unassembled WGS sequence"/>
</dbReference>
<reference evidence="1 5" key="2">
    <citation type="journal article" date="2019" name="Emerg. Microbes Infect.">
        <title>Comprehensive subspecies identification of 175 nontuberculous mycobacteria species based on 7547 genomic profiles.</title>
        <authorList>
            <person name="Matsumoto Y."/>
            <person name="Kinjo T."/>
            <person name="Motooka D."/>
            <person name="Nabeya D."/>
            <person name="Jung N."/>
            <person name="Uechi K."/>
            <person name="Horii T."/>
            <person name="Iida T."/>
            <person name="Fujita J."/>
            <person name="Nakamura S."/>
        </authorList>
    </citation>
    <scope>NUCLEOTIDE SEQUENCE [LARGE SCALE GENOMIC DNA]</scope>
    <source>
        <strain evidence="1 5">JCM 18113</strain>
    </source>
</reference>
<dbReference type="STRING" id="560555.BST30_01925"/>
<evidence type="ECO:0000313" key="5">
    <source>
        <dbReference type="Proteomes" id="UP000465812"/>
    </source>
</evidence>
<evidence type="ECO:0000313" key="3">
    <source>
        <dbReference type="EMBL" id="ORB08722.1"/>
    </source>
</evidence>
<organism evidence="3 4">
    <name type="scientific">Mycobacterium mantenii</name>
    <dbReference type="NCBI Taxonomy" id="560555"/>
    <lineage>
        <taxon>Bacteria</taxon>
        <taxon>Bacillati</taxon>
        <taxon>Actinomycetota</taxon>
        <taxon>Actinomycetes</taxon>
        <taxon>Mycobacteriales</taxon>
        <taxon>Mycobacteriaceae</taxon>
        <taxon>Mycobacterium</taxon>
        <taxon>Mycobacterium avium complex (MAC)</taxon>
    </lineage>
</organism>
<proteinExistence type="predicted"/>
<evidence type="ECO:0000313" key="1">
    <source>
        <dbReference type="EMBL" id="BBY35890.1"/>
    </source>
</evidence>
<dbReference type="EMBL" id="AP022590">
    <property type="protein sequence ID" value="BBY41672.1"/>
    <property type="molecule type" value="Genomic_DNA"/>
</dbReference>
<dbReference type="EMBL" id="AP022590">
    <property type="protein sequence ID" value="BBY35890.1"/>
    <property type="molecule type" value="Genomic_DNA"/>
</dbReference>
<protein>
    <submittedName>
        <fullName evidence="3">Uncharacterized protein</fullName>
    </submittedName>
</protein>
<accession>A0A1X0G3Y0</accession>
<dbReference type="RefSeq" id="WP_083092765.1">
    <property type="nucleotide sequence ID" value="NZ_AP022590.1"/>
</dbReference>
<dbReference type="AlphaFoldDB" id="A0A1X0G3Y0"/>
<evidence type="ECO:0000313" key="4">
    <source>
        <dbReference type="Proteomes" id="UP000192760"/>
    </source>
</evidence>
<keyword evidence="5" id="KW-1185">Reference proteome</keyword>
<gene>
    <name evidence="3" type="ORF">BST30_01925</name>
    <name evidence="1" type="ORF">MMAN_00240</name>
    <name evidence="2" type="ORF">MMAN_58060</name>
</gene>
<reference evidence="1" key="3">
    <citation type="submission" date="2020-02" db="EMBL/GenBank/DDBJ databases">
        <authorList>
            <person name="Matsumoto Y."/>
            <person name="Motooka D."/>
            <person name="Nakamura S."/>
        </authorList>
    </citation>
    <scope>NUCLEOTIDE SEQUENCE</scope>
    <source>
        <strain evidence="1">JCM 18113</strain>
    </source>
</reference>
<dbReference type="Proteomes" id="UP000465812">
    <property type="component" value="Chromosome"/>
</dbReference>
<sequence length="131" mass="14100">MPYRVMCHLVIAKDQEGRVRYYYQSPVVGSSGAVIPWLSDEKAEQLLRLGLVERIADSTMDHQADDAAQTESEALQDCLKALEHLGVDLAAGAPTARTALRDAGFRFGNDVVAAAVKARKDAVRALSGTTA</sequence>
<name>A0A1X0G3Y0_MYCNT</name>